<dbReference type="CDD" id="cd17316">
    <property type="entry name" value="MFS_SV2_like"/>
    <property type="match status" value="1"/>
</dbReference>
<evidence type="ECO:0000256" key="3">
    <source>
        <dbReference type="ARBA" id="ARBA00022692"/>
    </source>
</evidence>
<feature type="transmembrane region" description="Helical" evidence="6">
    <location>
        <begin position="271"/>
        <end position="292"/>
    </location>
</feature>
<name>A0A120GPP6_9BACI</name>
<evidence type="ECO:0000256" key="5">
    <source>
        <dbReference type="ARBA" id="ARBA00023136"/>
    </source>
</evidence>
<evidence type="ECO:0000256" key="4">
    <source>
        <dbReference type="ARBA" id="ARBA00022989"/>
    </source>
</evidence>
<evidence type="ECO:0000256" key="2">
    <source>
        <dbReference type="ARBA" id="ARBA00022448"/>
    </source>
</evidence>
<feature type="transmembrane region" description="Helical" evidence="6">
    <location>
        <begin position="324"/>
        <end position="346"/>
    </location>
</feature>
<dbReference type="Gene3D" id="1.20.1250.20">
    <property type="entry name" value="MFS general substrate transporter like domains"/>
    <property type="match status" value="2"/>
</dbReference>
<dbReference type="InterPro" id="IPR020846">
    <property type="entry name" value="MFS_dom"/>
</dbReference>
<accession>A0A120GPP6</accession>
<sequence length="441" mass="49516">MNSVDFKNRRHMSQLNLSKRLLGYFLILLGYFFYCYNFTVVDYVKPFLVENYGISLKQSSLFYTFQSLGCFIGAVFSAWFSQRAGKKTTLIIVTAISGICTIINMSIINYPIWCLMRFLIGVSLGGYYTIAVSSMVGLFKSSLRGRVYAIAESLFAFSGVVMGAYGAYLSETGWEKILWLGAFPPVVIAIFMFFFVPDENKYTPYGNNDKREPDISEIQKGTWTEMFSGKYRRLTITCALISAFNFLGIQFFGGFLTVYLREVRGFDATNIGVILASGATIGTVSGLIWGYLSDRLGRIFNAFGFLLVPVSISLYFLVPSNITLLSLVGSLFNLANASQIAWGSLFTELFPERLRSMGASLFFGGKIIALMGPFMVVLISEHSSLSIAMWFSPVLFLIATILWFSLPEPNKRGLFYKGYDADYGLAKRDLIDLEEDMIQYK</sequence>
<feature type="transmembrane region" description="Helical" evidence="6">
    <location>
        <begin position="299"/>
        <end position="318"/>
    </location>
</feature>
<feature type="transmembrane region" description="Helical" evidence="6">
    <location>
        <begin position="234"/>
        <end position="259"/>
    </location>
</feature>
<dbReference type="PANTHER" id="PTHR23508:SF10">
    <property type="entry name" value="CARBOXYLIC ACID TRANSPORTER PROTEIN HOMOLOG"/>
    <property type="match status" value="1"/>
</dbReference>
<feature type="domain" description="Major facilitator superfamily (MFS) profile" evidence="7">
    <location>
        <begin position="23"/>
        <end position="411"/>
    </location>
</feature>
<comment type="subcellular location">
    <subcellularLocation>
        <location evidence="1">Cell membrane</location>
        <topology evidence="1">Multi-pass membrane protein</topology>
    </subcellularLocation>
</comment>
<keyword evidence="4 6" id="KW-1133">Transmembrane helix</keyword>
<reference evidence="8 9" key="1">
    <citation type="submission" date="2015-11" db="EMBL/GenBank/DDBJ databases">
        <title>Genome Sequence of Bacillus simplex strain VanAntwerpen2.</title>
        <authorList>
            <person name="Couger M.B."/>
        </authorList>
    </citation>
    <scope>NUCLEOTIDE SEQUENCE [LARGE SCALE GENOMIC DNA]</scope>
    <source>
        <strain evidence="8 9">VanAntwerpen02</strain>
    </source>
</reference>
<keyword evidence="9" id="KW-1185">Reference proteome</keyword>
<feature type="transmembrane region" description="Helical" evidence="6">
    <location>
        <begin position="177"/>
        <end position="196"/>
    </location>
</feature>
<dbReference type="RefSeq" id="WP_061142338.1">
    <property type="nucleotide sequence ID" value="NZ_LNNH01000020.1"/>
</dbReference>
<dbReference type="PANTHER" id="PTHR23508">
    <property type="entry name" value="CARBOXYLIC ACID TRANSPORTER PROTEIN HOMOLOG"/>
    <property type="match status" value="1"/>
</dbReference>
<dbReference type="Pfam" id="PF07690">
    <property type="entry name" value="MFS_1"/>
    <property type="match status" value="1"/>
</dbReference>
<feature type="transmembrane region" description="Helical" evidence="6">
    <location>
        <begin position="21"/>
        <end position="41"/>
    </location>
</feature>
<dbReference type="Proteomes" id="UP000064189">
    <property type="component" value="Unassembled WGS sequence"/>
</dbReference>
<evidence type="ECO:0000313" key="9">
    <source>
        <dbReference type="Proteomes" id="UP000064189"/>
    </source>
</evidence>
<evidence type="ECO:0000256" key="6">
    <source>
        <dbReference type="SAM" id="Phobius"/>
    </source>
</evidence>
<evidence type="ECO:0000313" key="8">
    <source>
        <dbReference type="EMBL" id="KWW19091.1"/>
    </source>
</evidence>
<evidence type="ECO:0000256" key="1">
    <source>
        <dbReference type="ARBA" id="ARBA00004651"/>
    </source>
</evidence>
<keyword evidence="2" id="KW-0813">Transport</keyword>
<feature type="transmembrane region" description="Helical" evidence="6">
    <location>
        <begin position="118"/>
        <end position="139"/>
    </location>
</feature>
<dbReference type="EMBL" id="LNNH01000020">
    <property type="protein sequence ID" value="KWW19091.1"/>
    <property type="molecule type" value="Genomic_DNA"/>
</dbReference>
<protein>
    <recommendedName>
        <fullName evidence="7">Major facilitator superfamily (MFS) profile domain-containing protein</fullName>
    </recommendedName>
</protein>
<dbReference type="SUPFAM" id="SSF103473">
    <property type="entry name" value="MFS general substrate transporter"/>
    <property type="match status" value="1"/>
</dbReference>
<gene>
    <name evidence="8" type="ORF">AS888_19600</name>
</gene>
<organism evidence="8 9">
    <name type="scientific">Peribacillus simplex</name>
    <dbReference type="NCBI Taxonomy" id="1478"/>
    <lineage>
        <taxon>Bacteria</taxon>
        <taxon>Bacillati</taxon>
        <taxon>Bacillota</taxon>
        <taxon>Bacilli</taxon>
        <taxon>Bacillales</taxon>
        <taxon>Bacillaceae</taxon>
        <taxon>Peribacillus</taxon>
    </lineage>
</organism>
<feature type="transmembrane region" description="Helical" evidence="6">
    <location>
        <begin position="61"/>
        <end position="81"/>
    </location>
</feature>
<feature type="transmembrane region" description="Helical" evidence="6">
    <location>
        <begin position="385"/>
        <end position="406"/>
    </location>
</feature>
<evidence type="ECO:0000259" key="7">
    <source>
        <dbReference type="PROSITE" id="PS50850"/>
    </source>
</evidence>
<dbReference type="PROSITE" id="PS50850">
    <property type="entry name" value="MFS"/>
    <property type="match status" value="1"/>
</dbReference>
<dbReference type="InterPro" id="IPR011701">
    <property type="entry name" value="MFS"/>
</dbReference>
<proteinExistence type="predicted"/>
<dbReference type="GO" id="GO:0046943">
    <property type="term" value="F:carboxylic acid transmembrane transporter activity"/>
    <property type="evidence" value="ECO:0007669"/>
    <property type="project" value="TreeGrafter"/>
</dbReference>
<dbReference type="AlphaFoldDB" id="A0A120GPP6"/>
<comment type="caution">
    <text evidence="8">The sequence shown here is derived from an EMBL/GenBank/DDBJ whole genome shotgun (WGS) entry which is preliminary data.</text>
</comment>
<keyword evidence="3 6" id="KW-0812">Transmembrane</keyword>
<dbReference type="GO" id="GO:0005886">
    <property type="term" value="C:plasma membrane"/>
    <property type="evidence" value="ECO:0007669"/>
    <property type="project" value="UniProtKB-SubCell"/>
</dbReference>
<keyword evidence="5 6" id="KW-0472">Membrane</keyword>
<feature type="transmembrane region" description="Helical" evidence="6">
    <location>
        <begin position="358"/>
        <end position="379"/>
    </location>
</feature>
<feature type="transmembrane region" description="Helical" evidence="6">
    <location>
        <begin position="146"/>
        <end position="165"/>
    </location>
</feature>
<dbReference type="InterPro" id="IPR036259">
    <property type="entry name" value="MFS_trans_sf"/>
</dbReference>
<feature type="transmembrane region" description="Helical" evidence="6">
    <location>
        <begin position="88"/>
        <end position="112"/>
    </location>
</feature>